<feature type="transmembrane region" description="Helical" evidence="6">
    <location>
        <begin position="369"/>
        <end position="393"/>
    </location>
</feature>
<dbReference type="Proteomes" id="UP001519271">
    <property type="component" value="Unassembled WGS sequence"/>
</dbReference>
<evidence type="ECO:0000256" key="6">
    <source>
        <dbReference type="SAM" id="Phobius"/>
    </source>
</evidence>
<protein>
    <submittedName>
        <fullName evidence="8">CitMHS family citrate-Mg2+:H+ or citrate-Ca2+:H+ symporter</fullName>
    </submittedName>
</protein>
<gene>
    <name evidence="8" type="ORF">J2Z34_002963</name>
</gene>
<keyword evidence="2" id="KW-0813">Transport</keyword>
<sequence length="433" mass="46132">MNVTLVGFLMIAIIVAILLWGKVSIAPVFVIIPIIGAALCGYDLNKINTFMGDGLKSVLNTAALFAFAVMYFSLLSDVGMFDVIVKKVMKYMGNKVEMVLLMAAFVATISHLDGSGATTMLITIPTMLPIFKKMKIRPEALLLMAALASGSMNVTPWCSSVLRLTSAVGGDPQELWMYILPLQVIALLLTYASVIVVGKVERKNGAGMTDEEFAELKKTIDEPAKISVSKGVLAFDMVMTLVLIILLLTGVLKTNLGFMLAFSIALVVNYPNVKKQSAKIREYGGAALNMIIIIFAIGVLVGITSGTGMIAGMANAFISIIPEGMGERLPILLSFFSVPLSMIIGSDTVYLVLAPILATILKTYGISTLILSAALLMGSCLAANLTLIGPTPYLALGLADVEMGAHLKYSFKYVWAIGIIVTVAAGVLNIIPF</sequence>
<dbReference type="RefSeq" id="WP_209460625.1">
    <property type="nucleotide sequence ID" value="NZ_JAGGKC010000030.1"/>
</dbReference>
<feature type="transmembrane region" description="Helical" evidence="6">
    <location>
        <begin position="331"/>
        <end position="357"/>
    </location>
</feature>
<dbReference type="InterPro" id="IPR004680">
    <property type="entry name" value="Cit_transptr-like_dom"/>
</dbReference>
<evidence type="ECO:0000313" key="8">
    <source>
        <dbReference type="EMBL" id="MBP1920451.1"/>
    </source>
</evidence>
<dbReference type="EMBL" id="JAGGKC010000030">
    <property type="protein sequence ID" value="MBP1920451.1"/>
    <property type="molecule type" value="Genomic_DNA"/>
</dbReference>
<proteinExistence type="predicted"/>
<evidence type="ECO:0000256" key="3">
    <source>
        <dbReference type="ARBA" id="ARBA00022692"/>
    </source>
</evidence>
<evidence type="ECO:0000259" key="7">
    <source>
        <dbReference type="Pfam" id="PF03600"/>
    </source>
</evidence>
<accession>A0ABS4G7E0</accession>
<dbReference type="PANTHER" id="PTHR30354:SF26">
    <property type="entry name" value="TRANSPORTER, PUTATIVE-RELATED"/>
    <property type="match status" value="1"/>
</dbReference>
<feature type="transmembrane region" description="Helical" evidence="6">
    <location>
        <begin position="27"/>
        <end position="45"/>
    </location>
</feature>
<keyword evidence="9" id="KW-1185">Reference proteome</keyword>
<evidence type="ECO:0000256" key="4">
    <source>
        <dbReference type="ARBA" id="ARBA00022989"/>
    </source>
</evidence>
<keyword evidence="5 6" id="KW-0472">Membrane</keyword>
<feature type="transmembrane region" description="Helical" evidence="6">
    <location>
        <begin position="5"/>
        <end position="21"/>
    </location>
</feature>
<comment type="subcellular location">
    <subcellularLocation>
        <location evidence="1">Membrane</location>
        <topology evidence="1">Multi-pass membrane protein</topology>
    </subcellularLocation>
</comment>
<organism evidence="8 9">
    <name type="scientific">Youngiibacter multivorans</name>
    <dbReference type="NCBI Taxonomy" id="937251"/>
    <lineage>
        <taxon>Bacteria</taxon>
        <taxon>Bacillati</taxon>
        <taxon>Bacillota</taxon>
        <taxon>Clostridia</taxon>
        <taxon>Eubacteriales</taxon>
        <taxon>Clostridiaceae</taxon>
        <taxon>Youngiibacter</taxon>
    </lineage>
</organism>
<dbReference type="InterPro" id="IPR003474">
    <property type="entry name" value="Glcn_transporter"/>
</dbReference>
<feature type="transmembrane region" description="Helical" evidence="6">
    <location>
        <begin position="285"/>
        <end position="311"/>
    </location>
</feature>
<evidence type="ECO:0000256" key="5">
    <source>
        <dbReference type="ARBA" id="ARBA00023136"/>
    </source>
</evidence>
<feature type="transmembrane region" description="Helical" evidence="6">
    <location>
        <begin position="413"/>
        <end position="431"/>
    </location>
</feature>
<feature type="transmembrane region" description="Helical" evidence="6">
    <location>
        <begin position="98"/>
        <end position="128"/>
    </location>
</feature>
<dbReference type="Pfam" id="PF03600">
    <property type="entry name" value="CitMHS"/>
    <property type="match status" value="1"/>
</dbReference>
<evidence type="ECO:0000256" key="1">
    <source>
        <dbReference type="ARBA" id="ARBA00004141"/>
    </source>
</evidence>
<dbReference type="PANTHER" id="PTHR30354">
    <property type="entry name" value="GNT FAMILY GLUCONATE TRANSPORTER"/>
    <property type="match status" value="1"/>
</dbReference>
<feature type="transmembrane region" description="Helical" evidence="6">
    <location>
        <begin position="256"/>
        <end position="273"/>
    </location>
</feature>
<keyword evidence="3 6" id="KW-0812">Transmembrane</keyword>
<keyword evidence="4 6" id="KW-1133">Transmembrane helix</keyword>
<name>A0ABS4G7E0_9CLOT</name>
<feature type="transmembrane region" description="Helical" evidence="6">
    <location>
        <begin position="232"/>
        <end position="250"/>
    </location>
</feature>
<evidence type="ECO:0000256" key="2">
    <source>
        <dbReference type="ARBA" id="ARBA00022448"/>
    </source>
</evidence>
<comment type="caution">
    <text evidence="8">The sequence shown here is derived from an EMBL/GenBank/DDBJ whole genome shotgun (WGS) entry which is preliminary data.</text>
</comment>
<feature type="transmembrane region" description="Helical" evidence="6">
    <location>
        <begin position="57"/>
        <end position="78"/>
    </location>
</feature>
<evidence type="ECO:0000313" key="9">
    <source>
        <dbReference type="Proteomes" id="UP001519271"/>
    </source>
</evidence>
<feature type="transmembrane region" description="Helical" evidence="6">
    <location>
        <begin position="175"/>
        <end position="198"/>
    </location>
</feature>
<reference evidence="8 9" key="1">
    <citation type="submission" date="2021-03" db="EMBL/GenBank/DDBJ databases">
        <title>Genomic Encyclopedia of Type Strains, Phase IV (KMG-IV): sequencing the most valuable type-strain genomes for metagenomic binning, comparative biology and taxonomic classification.</title>
        <authorList>
            <person name="Goeker M."/>
        </authorList>
    </citation>
    <scope>NUCLEOTIDE SEQUENCE [LARGE SCALE GENOMIC DNA]</scope>
    <source>
        <strain evidence="8 9">DSM 6139</strain>
    </source>
</reference>
<feature type="transmembrane region" description="Helical" evidence="6">
    <location>
        <begin position="140"/>
        <end position="163"/>
    </location>
</feature>
<feature type="domain" description="Citrate transporter-like" evidence="7">
    <location>
        <begin position="8"/>
        <end position="317"/>
    </location>
</feature>